<dbReference type="InterPro" id="IPR005025">
    <property type="entry name" value="FMN_Rdtase-like_dom"/>
</dbReference>
<evidence type="ECO:0000313" key="5">
    <source>
        <dbReference type="Proteomes" id="UP000295496"/>
    </source>
</evidence>
<evidence type="ECO:0000313" key="4">
    <source>
        <dbReference type="EMBL" id="TCK71086.1"/>
    </source>
</evidence>
<evidence type="ECO:0000256" key="2">
    <source>
        <dbReference type="ARBA" id="ARBA00022643"/>
    </source>
</evidence>
<dbReference type="InterPro" id="IPR050712">
    <property type="entry name" value="NAD(P)H-dep_reductase"/>
</dbReference>
<accession>A0A4R1KZS6</accession>
<proteinExistence type="predicted"/>
<dbReference type="Pfam" id="PF03358">
    <property type="entry name" value="FMN_red"/>
    <property type="match status" value="1"/>
</dbReference>
<dbReference type="Gene3D" id="3.40.50.360">
    <property type="match status" value="1"/>
</dbReference>
<reference evidence="4 5" key="1">
    <citation type="submission" date="2019-03" db="EMBL/GenBank/DDBJ databases">
        <title>Genomic Encyclopedia of Type Strains, Phase IV (KMG-IV): sequencing the most valuable type-strain genomes for metagenomic binning, comparative biology and taxonomic classification.</title>
        <authorList>
            <person name="Goeker M."/>
        </authorList>
    </citation>
    <scope>NUCLEOTIDE SEQUENCE [LARGE SCALE GENOMIC DNA]</scope>
    <source>
        <strain evidence="4 5">DSM 10053</strain>
    </source>
</reference>
<dbReference type="RefSeq" id="WP_132299555.1">
    <property type="nucleotide sequence ID" value="NZ_CP170642.1"/>
</dbReference>
<dbReference type="GO" id="GO:0016491">
    <property type="term" value="F:oxidoreductase activity"/>
    <property type="evidence" value="ECO:0007669"/>
    <property type="project" value="InterPro"/>
</dbReference>
<dbReference type="GO" id="GO:0010181">
    <property type="term" value="F:FMN binding"/>
    <property type="evidence" value="ECO:0007669"/>
    <property type="project" value="TreeGrafter"/>
</dbReference>
<dbReference type="PANTHER" id="PTHR30543">
    <property type="entry name" value="CHROMATE REDUCTASE"/>
    <property type="match status" value="1"/>
</dbReference>
<keyword evidence="2" id="KW-0285">Flavoprotein</keyword>
<organism evidence="4 5">
    <name type="scientific">Lonepinella koalarum</name>
    <dbReference type="NCBI Taxonomy" id="53417"/>
    <lineage>
        <taxon>Bacteria</taxon>
        <taxon>Pseudomonadati</taxon>
        <taxon>Pseudomonadota</taxon>
        <taxon>Gammaproteobacteria</taxon>
        <taxon>Pasteurellales</taxon>
        <taxon>Pasteurellaceae</taxon>
        <taxon>Lonepinella</taxon>
    </lineage>
</organism>
<comment type="cofactor">
    <cofactor evidence="1">
        <name>FMN</name>
        <dbReference type="ChEBI" id="CHEBI:58210"/>
    </cofactor>
</comment>
<comment type="caution">
    <text evidence="4">The sequence shown here is derived from an EMBL/GenBank/DDBJ whole genome shotgun (WGS) entry which is preliminary data.</text>
</comment>
<keyword evidence="5" id="KW-1185">Reference proteome</keyword>
<dbReference type="SUPFAM" id="SSF52218">
    <property type="entry name" value="Flavoproteins"/>
    <property type="match status" value="1"/>
</dbReference>
<protein>
    <submittedName>
        <fullName evidence="4">Chromate reductase</fullName>
    </submittedName>
</protein>
<dbReference type="InterPro" id="IPR029039">
    <property type="entry name" value="Flavoprotein-like_sf"/>
</dbReference>
<dbReference type="AlphaFoldDB" id="A0A4R1KZS6"/>
<feature type="domain" description="NADPH-dependent FMN reductase-like" evidence="3">
    <location>
        <begin position="5"/>
        <end position="145"/>
    </location>
</feature>
<dbReference type="GO" id="GO:0005829">
    <property type="term" value="C:cytosol"/>
    <property type="evidence" value="ECO:0007669"/>
    <property type="project" value="TreeGrafter"/>
</dbReference>
<dbReference type="EMBL" id="SMGJ01000001">
    <property type="protein sequence ID" value="TCK71086.1"/>
    <property type="molecule type" value="Genomic_DNA"/>
</dbReference>
<name>A0A4R1KZS6_9PAST</name>
<evidence type="ECO:0000259" key="3">
    <source>
        <dbReference type="Pfam" id="PF03358"/>
    </source>
</evidence>
<keyword evidence="2" id="KW-0288">FMN</keyword>
<dbReference type="PANTHER" id="PTHR30543:SF21">
    <property type="entry name" value="NAD(P)H-DEPENDENT FMN REDUCTASE LOT6"/>
    <property type="match status" value="1"/>
</dbReference>
<dbReference type="Proteomes" id="UP000295496">
    <property type="component" value="Unassembled WGS sequence"/>
</dbReference>
<sequence length="179" mass="19249">MTKQIAVLVGSNSKTSFNQIVAKYLQSIAPASIQLNLIEIADLPLYDRDFDDNSPAQYARFRQQIKDADGVLLISPEHNGGLSAMLKNAIDIGSRASGQSLWIGKPAGLVAVTATDGAGVSGQLKAIANAHYINMKVLPEVVNVAGIFSGVFNEQGEIVSEEVKQKLQNFIKDFADFVQ</sequence>
<gene>
    <name evidence="4" type="ORF">EV692_0141</name>
</gene>
<evidence type="ECO:0000256" key="1">
    <source>
        <dbReference type="ARBA" id="ARBA00001917"/>
    </source>
</evidence>